<organism evidence="6 7">
    <name type="scientific">Simiduia agarivorans (strain DSM 21679 / JCM 13881 / BCRC 17597 / SA1)</name>
    <dbReference type="NCBI Taxonomy" id="1117647"/>
    <lineage>
        <taxon>Bacteria</taxon>
        <taxon>Pseudomonadati</taxon>
        <taxon>Pseudomonadota</taxon>
        <taxon>Gammaproteobacteria</taxon>
        <taxon>Cellvibrionales</taxon>
        <taxon>Cellvibrionaceae</taxon>
        <taxon>Simiduia</taxon>
    </lineage>
</organism>
<dbReference type="RefSeq" id="WP_015045850.1">
    <property type="nucleotide sequence ID" value="NC_018868.3"/>
</dbReference>
<evidence type="ECO:0000256" key="2">
    <source>
        <dbReference type="ARBA" id="ARBA00008787"/>
    </source>
</evidence>
<dbReference type="HOGENOM" id="CLU_080373_1_2_6"/>
<dbReference type="STRING" id="1117647.M5M_02290"/>
<keyword evidence="3" id="KW-0963">Cytoplasm</keyword>
<dbReference type="EMBL" id="CP003746">
    <property type="protein sequence ID" value="AFU97677.1"/>
    <property type="molecule type" value="Genomic_DNA"/>
</dbReference>
<evidence type="ECO:0000256" key="1">
    <source>
        <dbReference type="ARBA" id="ARBA00004514"/>
    </source>
</evidence>
<keyword evidence="6" id="KW-0966">Cell projection</keyword>
<evidence type="ECO:0000313" key="6">
    <source>
        <dbReference type="EMBL" id="AFU97677.1"/>
    </source>
</evidence>
<evidence type="ECO:0000256" key="5">
    <source>
        <dbReference type="ARBA" id="ARBA00023186"/>
    </source>
</evidence>
<dbReference type="KEGG" id="saga:M5M_02290"/>
<comment type="similarity">
    <text evidence="2">Belongs to the FliS family.</text>
</comment>
<dbReference type="PIRSF" id="PIRSF039090">
    <property type="entry name" value="Flis"/>
    <property type="match status" value="1"/>
</dbReference>
<dbReference type="GO" id="GO:0005829">
    <property type="term" value="C:cytosol"/>
    <property type="evidence" value="ECO:0007669"/>
    <property type="project" value="UniProtKB-SubCell"/>
</dbReference>
<proteinExistence type="inferred from homology"/>
<evidence type="ECO:0000256" key="4">
    <source>
        <dbReference type="ARBA" id="ARBA00022795"/>
    </source>
</evidence>
<dbReference type="PANTHER" id="PTHR34773">
    <property type="entry name" value="FLAGELLAR SECRETION CHAPERONE FLIS"/>
    <property type="match status" value="1"/>
</dbReference>
<gene>
    <name evidence="6" type="ordered locus">M5M_02290</name>
</gene>
<keyword evidence="6" id="KW-0969">Cilium</keyword>
<dbReference type="InterPro" id="IPR036584">
    <property type="entry name" value="FliS_sf"/>
</dbReference>
<name>K4KUU3_SIMAS</name>
<dbReference type="CDD" id="cd16098">
    <property type="entry name" value="FliS"/>
    <property type="match status" value="1"/>
</dbReference>
<reference evidence="6 7" key="1">
    <citation type="journal article" date="2013" name="Genome Announc.">
        <title>Complete genome sequence of Simiduia agarivorans SA1(T), a marine bacterium able to degrade a variety of polysaccharides.</title>
        <authorList>
            <person name="Lin S.Y."/>
            <person name="Shieh W.Y."/>
            <person name="Chen J.S."/>
            <person name="Tang S.L."/>
        </authorList>
    </citation>
    <scope>NUCLEOTIDE SEQUENCE [LARGE SCALE GENOMIC DNA]</scope>
    <source>
        <strain evidence="7">DSM 21679 / JCM 13881 / BCRC 17597 / SA1</strain>
    </source>
</reference>
<evidence type="ECO:0000313" key="7">
    <source>
        <dbReference type="Proteomes" id="UP000000466"/>
    </source>
</evidence>
<dbReference type="OrthoDB" id="9792010at2"/>
<keyword evidence="4" id="KW-1005">Bacterial flagellum biogenesis</keyword>
<evidence type="ECO:0000256" key="3">
    <source>
        <dbReference type="ARBA" id="ARBA00022490"/>
    </source>
</evidence>
<keyword evidence="6" id="KW-0282">Flagellum</keyword>
<dbReference type="Gene3D" id="1.20.120.340">
    <property type="entry name" value="Flagellar protein FliS"/>
    <property type="match status" value="1"/>
</dbReference>
<dbReference type="NCBIfam" id="TIGR00208">
    <property type="entry name" value="fliS"/>
    <property type="match status" value="1"/>
</dbReference>
<dbReference type="Proteomes" id="UP000000466">
    <property type="component" value="Chromosome"/>
</dbReference>
<dbReference type="eggNOG" id="COG1516">
    <property type="taxonomic scope" value="Bacteria"/>
</dbReference>
<dbReference type="SUPFAM" id="SSF101116">
    <property type="entry name" value="Flagellar export chaperone FliS"/>
    <property type="match status" value="1"/>
</dbReference>
<sequence length="123" mass="13133">MGVQQTQAAVSMAKAGDDISPHQVISLLLEGALERIHQAKRSLENSDQENFDLLVLKTIGILNGLRASLNFEQGGEIATNLDALYDYVAAQLQTAPDEDKLVEASALLSQVKSGWDGIAPSAN</sequence>
<comment type="subcellular location">
    <subcellularLocation>
        <location evidence="1">Cytoplasm</location>
        <location evidence="1">Cytosol</location>
    </subcellularLocation>
</comment>
<keyword evidence="5" id="KW-0143">Chaperone</keyword>
<dbReference type="GO" id="GO:0044780">
    <property type="term" value="P:bacterial-type flagellum assembly"/>
    <property type="evidence" value="ECO:0007669"/>
    <property type="project" value="InterPro"/>
</dbReference>
<dbReference type="Pfam" id="PF02561">
    <property type="entry name" value="FliS"/>
    <property type="match status" value="1"/>
</dbReference>
<dbReference type="InterPro" id="IPR003713">
    <property type="entry name" value="FliS"/>
</dbReference>
<keyword evidence="7" id="KW-1185">Reference proteome</keyword>
<protein>
    <submittedName>
        <fullName evidence="6">Flagellar protein FliS</fullName>
    </submittedName>
</protein>
<dbReference type="PANTHER" id="PTHR34773:SF1">
    <property type="entry name" value="FLAGELLAR SECRETION CHAPERONE FLIS"/>
    <property type="match status" value="1"/>
</dbReference>
<dbReference type="GO" id="GO:0071973">
    <property type="term" value="P:bacterial-type flagellum-dependent cell motility"/>
    <property type="evidence" value="ECO:0007669"/>
    <property type="project" value="TreeGrafter"/>
</dbReference>
<dbReference type="AlphaFoldDB" id="K4KUU3"/>
<accession>K4KUU3</accession>